<dbReference type="Proteomes" id="UP000054324">
    <property type="component" value="Unassembled WGS sequence"/>
</dbReference>
<evidence type="ECO:0000313" key="2">
    <source>
        <dbReference type="Proteomes" id="UP000054324"/>
    </source>
</evidence>
<dbReference type="EMBL" id="KL596694">
    <property type="protein sequence ID" value="KER28673.1"/>
    <property type="molecule type" value="Genomic_DNA"/>
</dbReference>
<keyword evidence="2" id="KW-1185">Reference proteome</keyword>
<dbReference type="OrthoDB" id="191150at2759"/>
<evidence type="ECO:0000313" key="1">
    <source>
        <dbReference type="EMBL" id="KER28673.1"/>
    </source>
</evidence>
<dbReference type="AlphaFoldDB" id="A0A074ZMT5"/>
<dbReference type="CTD" id="20318726"/>
<name>A0A074ZMT5_OPIVI</name>
<accession>A0A074ZMT5</accession>
<protein>
    <submittedName>
        <fullName evidence="1">Uncharacterized protein</fullName>
    </submittedName>
</protein>
<organism evidence="1 2">
    <name type="scientific">Opisthorchis viverrini</name>
    <name type="common">Southeast Asian liver fluke</name>
    <dbReference type="NCBI Taxonomy" id="6198"/>
    <lineage>
        <taxon>Eukaryota</taxon>
        <taxon>Metazoa</taxon>
        <taxon>Spiralia</taxon>
        <taxon>Lophotrochozoa</taxon>
        <taxon>Platyhelminthes</taxon>
        <taxon>Trematoda</taxon>
        <taxon>Digenea</taxon>
        <taxon>Opisthorchiida</taxon>
        <taxon>Opisthorchiata</taxon>
        <taxon>Opisthorchiidae</taxon>
        <taxon>Opisthorchis</taxon>
    </lineage>
</organism>
<gene>
    <name evidence="1" type="ORF">T265_04544</name>
</gene>
<dbReference type="GeneID" id="20318726"/>
<reference evidence="1 2" key="1">
    <citation type="submission" date="2013-11" db="EMBL/GenBank/DDBJ databases">
        <title>Opisthorchis viverrini - life in the bile duct.</title>
        <authorList>
            <person name="Young N.D."/>
            <person name="Nagarajan N."/>
            <person name="Lin S.J."/>
            <person name="Korhonen P.K."/>
            <person name="Jex A.R."/>
            <person name="Hall R.S."/>
            <person name="Safavi-Hemami H."/>
            <person name="Kaewkong W."/>
            <person name="Bertrand D."/>
            <person name="Gao S."/>
            <person name="Seet Q."/>
            <person name="Wongkham S."/>
            <person name="Teh B.T."/>
            <person name="Wongkham C."/>
            <person name="Intapan P.M."/>
            <person name="Maleewong W."/>
            <person name="Yang X."/>
            <person name="Hu M."/>
            <person name="Wang Z."/>
            <person name="Hofmann A."/>
            <person name="Sternberg P.W."/>
            <person name="Tan P."/>
            <person name="Wang J."/>
            <person name="Gasser R.B."/>
        </authorList>
    </citation>
    <scope>NUCLEOTIDE SEQUENCE [LARGE SCALE GENOMIC DNA]</scope>
</reference>
<sequence>MMTKRLQINCQARRADQQPPDQLQTNTLELPIFQHITNIVKGGRSIGRIIREWRDDCDVFYIAFPRDLHVVLKLLVMSSTVLIAFGPLPPSSLKVVKVLGLSMPQLSYQLRGTLEHGFSLVRHRVKCAQSLKEKLEAVDVEIKTAMKVNTRKAEPMIWPPLCFRQSNLGMENSLLFGKRWPHMAKRTQLPVMDTFFDGSCVTKNPLFNCPATDTPTPIHTSYDPEAIVEHLKMSQFHCSNRPNLRAIRQNSSHFSWIHTSLEIQGYTVLMP</sequence>
<proteinExistence type="predicted"/>
<dbReference type="RefSeq" id="XP_009167572.1">
    <property type="nucleotide sequence ID" value="XM_009169308.1"/>
</dbReference>
<dbReference type="KEGG" id="ovi:T265_04544"/>